<protein>
    <submittedName>
        <fullName evidence="9">Efflux RND transporter periplasmic adaptor subunit</fullName>
    </submittedName>
</protein>
<dbReference type="Pfam" id="PF25876">
    <property type="entry name" value="HH_MFP_RND"/>
    <property type="match status" value="1"/>
</dbReference>
<sequence length="507" mass="53621">MSDQRPPCDPQVVSPAPSPALAVSPSESDDLPARGGADSAGRTGHRKASRTARRTAPRKTPRAIRRLARGLGLAALALLLAACQPGEGQGGQGDAANGAGSAPAPRVEVVQAVRQPVSNWYRYTTRLEAPERVTLRPRVTGQVAEILFEEGSLVEQGQPLVRLDLAPFEARVRELEAGLARGRAELARANGEANRANQLVGRNLMAREEAEARRASAQAQNAEVASLQAQLDSARLDLAHAEVSAPISGRVSRADLTVGNVVSAGQSVLTTIVSTDQVDAYFDIDERSWNRDFAEITADQGWPVELQLAGQDDFAYQGELDFIDNRVDEATGTLRVRARFDAGHPSLRPGAFARVQIAAARHRDGVLVPDRAVGTDLDANFVLVADEQGKLAYRKVTTGARFGAWREISEGLEGGESVVAAGPSKFGPGMAISPALVDGPDRAPLEQLRERTRRLAERLDAAPGSPTASVSELVPGPVTDAASGDTTGDAGTLAADAKHLDQEPART</sequence>
<dbReference type="PANTHER" id="PTHR30158">
    <property type="entry name" value="ACRA/E-RELATED COMPONENT OF DRUG EFFLUX TRANSPORTER"/>
    <property type="match status" value="1"/>
</dbReference>
<dbReference type="Gene3D" id="2.40.420.20">
    <property type="match status" value="1"/>
</dbReference>
<dbReference type="GO" id="GO:0046677">
    <property type="term" value="P:response to antibiotic"/>
    <property type="evidence" value="ECO:0007669"/>
    <property type="project" value="TreeGrafter"/>
</dbReference>
<dbReference type="GO" id="GO:0030313">
    <property type="term" value="C:cell envelope"/>
    <property type="evidence" value="ECO:0007669"/>
    <property type="project" value="UniProtKB-SubCell"/>
</dbReference>
<evidence type="ECO:0000256" key="2">
    <source>
        <dbReference type="ARBA" id="ARBA00009477"/>
    </source>
</evidence>
<name>A0AAU7KWT0_9GAMM</name>
<feature type="domain" description="Multidrug resistance protein MdtA-like alpha-helical hairpin" evidence="5">
    <location>
        <begin position="174"/>
        <end position="240"/>
    </location>
</feature>
<feature type="coiled-coil region" evidence="3">
    <location>
        <begin position="172"/>
        <end position="244"/>
    </location>
</feature>
<dbReference type="Pfam" id="PF25917">
    <property type="entry name" value="BSH_RND"/>
    <property type="match status" value="1"/>
</dbReference>
<reference evidence="9" key="1">
    <citation type="submission" date="2022-06" db="EMBL/GenBank/DDBJ databases">
        <title>A novel DMS-producing enzyme.</title>
        <authorList>
            <person name="Zhang Y."/>
        </authorList>
    </citation>
    <scope>NUCLEOTIDE SEQUENCE</scope>
    <source>
        <strain evidence="9">H10-59</strain>
    </source>
</reference>
<keyword evidence="3" id="KW-0175">Coiled coil</keyword>
<feature type="compositionally biased region" description="Basic and acidic residues" evidence="4">
    <location>
        <begin position="496"/>
        <end position="507"/>
    </location>
</feature>
<dbReference type="Gene3D" id="1.10.287.470">
    <property type="entry name" value="Helix hairpin bin"/>
    <property type="match status" value="1"/>
</dbReference>
<accession>A0AAU7KWT0</accession>
<evidence type="ECO:0000256" key="1">
    <source>
        <dbReference type="ARBA" id="ARBA00004519"/>
    </source>
</evidence>
<dbReference type="InterPro" id="IPR058625">
    <property type="entry name" value="MdtA-like_BSH"/>
</dbReference>
<dbReference type="InterPro" id="IPR058627">
    <property type="entry name" value="MdtA-like_C"/>
</dbReference>
<feature type="compositionally biased region" description="Basic residues" evidence="4">
    <location>
        <begin position="43"/>
        <end position="63"/>
    </location>
</feature>
<dbReference type="Gene3D" id="2.40.30.170">
    <property type="match status" value="1"/>
</dbReference>
<dbReference type="InterPro" id="IPR006143">
    <property type="entry name" value="RND_pump_MFP"/>
</dbReference>
<comment type="similarity">
    <text evidence="2">Belongs to the membrane fusion protein (MFP) (TC 8.A.1) family.</text>
</comment>
<evidence type="ECO:0000256" key="3">
    <source>
        <dbReference type="SAM" id="Coils"/>
    </source>
</evidence>
<dbReference type="PANTHER" id="PTHR30158:SF10">
    <property type="entry name" value="CATION EFFLUX PUMP"/>
    <property type="match status" value="1"/>
</dbReference>
<evidence type="ECO:0000259" key="5">
    <source>
        <dbReference type="Pfam" id="PF25876"/>
    </source>
</evidence>
<feature type="compositionally biased region" description="Low complexity" evidence="4">
    <location>
        <begin position="10"/>
        <end position="26"/>
    </location>
</feature>
<dbReference type="InterPro" id="IPR058626">
    <property type="entry name" value="MdtA-like_b-barrel"/>
</dbReference>
<dbReference type="InterPro" id="IPR058624">
    <property type="entry name" value="MdtA-like_HH"/>
</dbReference>
<dbReference type="Gene3D" id="2.40.50.100">
    <property type="match status" value="1"/>
</dbReference>
<dbReference type="AlphaFoldDB" id="A0AAU7KWT0"/>
<dbReference type="EMBL" id="CP098828">
    <property type="protein sequence ID" value="XBO76054.1"/>
    <property type="molecule type" value="Genomic_DNA"/>
</dbReference>
<evidence type="ECO:0000313" key="9">
    <source>
        <dbReference type="EMBL" id="XBO76054.1"/>
    </source>
</evidence>
<feature type="region of interest" description="Disordered" evidence="4">
    <location>
        <begin position="1"/>
        <end position="63"/>
    </location>
</feature>
<dbReference type="SUPFAM" id="SSF111369">
    <property type="entry name" value="HlyD-like secretion proteins"/>
    <property type="match status" value="1"/>
</dbReference>
<evidence type="ECO:0000259" key="8">
    <source>
        <dbReference type="Pfam" id="PF25967"/>
    </source>
</evidence>
<organism evidence="9">
    <name type="scientific">Halomonas sp. H10-59</name>
    <dbReference type="NCBI Taxonomy" id="2950874"/>
    <lineage>
        <taxon>Bacteria</taxon>
        <taxon>Pseudomonadati</taxon>
        <taxon>Pseudomonadota</taxon>
        <taxon>Gammaproteobacteria</taxon>
        <taxon>Oceanospirillales</taxon>
        <taxon>Halomonadaceae</taxon>
        <taxon>Halomonas</taxon>
    </lineage>
</organism>
<gene>
    <name evidence="9" type="ORF">NFG57_04560</name>
</gene>
<dbReference type="NCBIfam" id="TIGR01730">
    <property type="entry name" value="RND_mfp"/>
    <property type="match status" value="1"/>
</dbReference>
<proteinExistence type="inferred from homology"/>
<evidence type="ECO:0000256" key="4">
    <source>
        <dbReference type="SAM" id="MobiDB-lite"/>
    </source>
</evidence>
<feature type="region of interest" description="Disordered" evidence="4">
    <location>
        <begin position="458"/>
        <end position="507"/>
    </location>
</feature>
<feature type="domain" description="Multidrug resistance protein MdtA-like beta-barrel" evidence="7">
    <location>
        <begin position="300"/>
        <end position="359"/>
    </location>
</feature>
<dbReference type="GO" id="GO:0022857">
    <property type="term" value="F:transmembrane transporter activity"/>
    <property type="evidence" value="ECO:0007669"/>
    <property type="project" value="InterPro"/>
</dbReference>
<evidence type="ECO:0000259" key="6">
    <source>
        <dbReference type="Pfam" id="PF25917"/>
    </source>
</evidence>
<feature type="domain" description="Multidrug resistance protein MdtA-like C-terminal permuted SH3" evidence="8">
    <location>
        <begin position="366"/>
        <end position="422"/>
    </location>
</feature>
<dbReference type="GO" id="GO:0005886">
    <property type="term" value="C:plasma membrane"/>
    <property type="evidence" value="ECO:0007669"/>
    <property type="project" value="TreeGrafter"/>
</dbReference>
<dbReference type="RefSeq" id="WP_348815486.1">
    <property type="nucleotide sequence ID" value="NZ_CP098828.1"/>
</dbReference>
<comment type="subcellular location">
    <subcellularLocation>
        <location evidence="1">Cell inner membrane</location>
        <topology evidence="1">Lipid-anchor</topology>
    </subcellularLocation>
</comment>
<evidence type="ECO:0000259" key="7">
    <source>
        <dbReference type="Pfam" id="PF25944"/>
    </source>
</evidence>
<dbReference type="Pfam" id="PF25967">
    <property type="entry name" value="RND-MFP_C"/>
    <property type="match status" value="1"/>
</dbReference>
<feature type="compositionally biased region" description="Low complexity" evidence="4">
    <location>
        <begin position="479"/>
        <end position="495"/>
    </location>
</feature>
<dbReference type="Pfam" id="PF25944">
    <property type="entry name" value="Beta-barrel_RND"/>
    <property type="match status" value="1"/>
</dbReference>
<feature type="domain" description="Multidrug resistance protein MdtA-like barrel-sandwich hybrid" evidence="6">
    <location>
        <begin position="132"/>
        <end position="269"/>
    </location>
</feature>